<dbReference type="PANTHER" id="PTHR21043:SF0">
    <property type="entry name" value="MITOCHONDRIAL ASSEMBLY OF RIBOSOMAL LARGE SUBUNIT PROTEIN 1"/>
    <property type="match status" value="1"/>
</dbReference>
<proteinExistence type="inferred from homology"/>
<dbReference type="InterPro" id="IPR043519">
    <property type="entry name" value="NT_sf"/>
</dbReference>
<evidence type="ECO:0000256" key="1">
    <source>
        <dbReference type="ARBA" id="ARBA00010574"/>
    </source>
</evidence>
<reference evidence="3 4" key="1">
    <citation type="journal article" date="2016" name="Int. J. Syst. Evol. Microbiol.">
        <title>Caldimicrobium thiodismutans sp. nov., a sulfur-disproportionating bacterium isolated from a hot spring, and emended description of the genus Caldimicrobium.</title>
        <authorList>
            <person name="Kojima H."/>
            <person name="Umezawa K."/>
            <person name="Fukui M."/>
        </authorList>
    </citation>
    <scope>NUCLEOTIDE SEQUENCE [LARGE SCALE GENOMIC DNA]</scope>
    <source>
        <strain evidence="3 4">TF1</strain>
    </source>
</reference>
<dbReference type="HAMAP" id="MF_01477">
    <property type="entry name" value="Iojap_RsfS"/>
    <property type="match status" value="1"/>
</dbReference>
<comment type="function">
    <text evidence="2">Functions as a ribosomal silencing factor. Interacts with ribosomal protein uL14 (rplN), blocking formation of intersubunit bridge B8. Prevents association of the 30S and 50S ribosomal subunits and the formation of functional ribosomes, thus repressing translation.</text>
</comment>
<evidence type="ECO:0000256" key="2">
    <source>
        <dbReference type="HAMAP-Rule" id="MF_01477"/>
    </source>
</evidence>
<gene>
    <name evidence="2" type="primary">rsfS</name>
    <name evidence="3" type="ORF">THC_0535</name>
</gene>
<dbReference type="GO" id="GO:0005737">
    <property type="term" value="C:cytoplasm"/>
    <property type="evidence" value="ECO:0007669"/>
    <property type="project" value="UniProtKB-SubCell"/>
</dbReference>
<dbReference type="SUPFAM" id="SSF81301">
    <property type="entry name" value="Nucleotidyltransferase"/>
    <property type="match status" value="1"/>
</dbReference>
<reference evidence="4" key="2">
    <citation type="journal article" date="2016" name="Int. J. Syst. Evol. Microbiol.">
        <title>Caldimicrobium thiodismutans sp. nov., a sulfur-disproportionating bacterium isolated from a hot spring.</title>
        <authorList>
            <person name="Kojima H."/>
            <person name="Umezawa K."/>
            <person name="Fukui M."/>
        </authorList>
    </citation>
    <scope>NUCLEOTIDE SEQUENCE [LARGE SCALE GENOMIC DNA]</scope>
    <source>
        <strain evidence="4">TF1</strain>
    </source>
</reference>
<evidence type="ECO:0000313" key="3">
    <source>
        <dbReference type="EMBL" id="BAU22929.1"/>
    </source>
</evidence>
<dbReference type="KEGG" id="cthi:THC_0535"/>
<dbReference type="GO" id="GO:0090071">
    <property type="term" value="P:negative regulation of ribosome biogenesis"/>
    <property type="evidence" value="ECO:0007669"/>
    <property type="project" value="UniProtKB-UniRule"/>
</dbReference>
<dbReference type="EMBL" id="AP014945">
    <property type="protein sequence ID" value="BAU22929.1"/>
    <property type="molecule type" value="Genomic_DNA"/>
</dbReference>
<dbReference type="GO" id="GO:0043023">
    <property type="term" value="F:ribosomal large subunit binding"/>
    <property type="evidence" value="ECO:0007669"/>
    <property type="project" value="TreeGrafter"/>
</dbReference>
<dbReference type="Proteomes" id="UP000068196">
    <property type="component" value="Chromosome"/>
</dbReference>
<dbReference type="RefSeq" id="WP_068512938.1">
    <property type="nucleotide sequence ID" value="NZ_AP014945.1"/>
</dbReference>
<dbReference type="OrthoDB" id="9793681at2"/>
<dbReference type="Pfam" id="PF02410">
    <property type="entry name" value="RsfS"/>
    <property type="match status" value="1"/>
</dbReference>
<dbReference type="AlphaFoldDB" id="A0A0U5AQ11"/>
<sequence>MSERLGKFIKLLSDKKAEDIVTLDISSKVDYADYLIICSAHSTKHAQGLSDYLSFELEKEGIKPLSIEGWETGNWIVLDYGDIIVHIFFEPVRDLYALEELWSDFPPQRIFKKLKENYN</sequence>
<dbReference type="Gene3D" id="3.30.460.10">
    <property type="entry name" value="Beta Polymerase, domain 2"/>
    <property type="match status" value="1"/>
</dbReference>
<keyword evidence="2" id="KW-0678">Repressor</keyword>
<dbReference type="PANTHER" id="PTHR21043">
    <property type="entry name" value="IOJAP SUPERFAMILY ORTHOLOG"/>
    <property type="match status" value="1"/>
</dbReference>
<dbReference type="STRING" id="1653476.THC_0535"/>
<comment type="similarity">
    <text evidence="1 2">Belongs to the Iojap/RsfS family.</text>
</comment>
<comment type="subcellular location">
    <subcellularLocation>
        <location evidence="2">Cytoplasm</location>
    </subcellularLocation>
</comment>
<protein>
    <recommendedName>
        <fullName evidence="2">Ribosomal silencing factor RsfS</fullName>
    </recommendedName>
</protein>
<name>A0A0U5AQ11_9BACT</name>
<dbReference type="GO" id="GO:0042256">
    <property type="term" value="P:cytosolic ribosome assembly"/>
    <property type="evidence" value="ECO:0007669"/>
    <property type="project" value="UniProtKB-UniRule"/>
</dbReference>
<accession>A0A0U5AQ11</accession>
<dbReference type="InterPro" id="IPR004394">
    <property type="entry name" value="Iojap/RsfS/C7orf30"/>
</dbReference>
<keyword evidence="4" id="KW-1185">Reference proteome</keyword>
<organism evidence="3 4">
    <name type="scientific">Caldimicrobium thiodismutans</name>
    <dbReference type="NCBI Taxonomy" id="1653476"/>
    <lineage>
        <taxon>Bacteria</taxon>
        <taxon>Pseudomonadati</taxon>
        <taxon>Thermodesulfobacteriota</taxon>
        <taxon>Thermodesulfobacteria</taxon>
        <taxon>Thermodesulfobacteriales</taxon>
        <taxon>Thermodesulfobacteriaceae</taxon>
        <taxon>Caldimicrobium</taxon>
    </lineage>
</organism>
<dbReference type="PATRIC" id="fig|1653476.3.peg.551"/>
<evidence type="ECO:0000313" key="4">
    <source>
        <dbReference type="Proteomes" id="UP000068196"/>
    </source>
</evidence>
<dbReference type="NCBIfam" id="TIGR00090">
    <property type="entry name" value="rsfS_iojap_ybeB"/>
    <property type="match status" value="1"/>
</dbReference>
<dbReference type="GO" id="GO:0017148">
    <property type="term" value="P:negative regulation of translation"/>
    <property type="evidence" value="ECO:0007669"/>
    <property type="project" value="UniProtKB-UniRule"/>
</dbReference>
<keyword evidence="2" id="KW-0963">Cytoplasm</keyword>
<comment type="subunit">
    <text evidence="2">Interacts with ribosomal protein uL14 (rplN).</text>
</comment>
<keyword evidence="2" id="KW-0810">Translation regulation</keyword>